<proteinExistence type="predicted"/>
<evidence type="ECO:0000313" key="1">
    <source>
        <dbReference type="EMBL" id="CAL1394330.1"/>
    </source>
</evidence>
<name>A0AAV2F9G6_9ROSI</name>
<dbReference type="Proteomes" id="UP001497516">
    <property type="component" value="Chromosome 6"/>
</dbReference>
<reference evidence="1 2" key="1">
    <citation type="submission" date="2024-04" db="EMBL/GenBank/DDBJ databases">
        <authorList>
            <person name="Fracassetti M."/>
        </authorList>
    </citation>
    <scope>NUCLEOTIDE SEQUENCE [LARGE SCALE GENOMIC DNA]</scope>
</reference>
<keyword evidence="2" id="KW-1185">Reference proteome</keyword>
<protein>
    <submittedName>
        <fullName evidence="1">Uncharacterized protein</fullName>
    </submittedName>
</protein>
<dbReference type="AlphaFoldDB" id="A0AAV2F9G6"/>
<sequence>MPPPQLPSSPLHISLLHLHQLPSSLPPRSLPRQVVWPPSSDPRRVTLPPDCLHPSSSLSIHRLTVELRRRLTASIIVPKRAY</sequence>
<accession>A0AAV2F9G6</accession>
<organism evidence="1 2">
    <name type="scientific">Linum trigynum</name>
    <dbReference type="NCBI Taxonomy" id="586398"/>
    <lineage>
        <taxon>Eukaryota</taxon>
        <taxon>Viridiplantae</taxon>
        <taxon>Streptophyta</taxon>
        <taxon>Embryophyta</taxon>
        <taxon>Tracheophyta</taxon>
        <taxon>Spermatophyta</taxon>
        <taxon>Magnoliopsida</taxon>
        <taxon>eudicotyledons</taxon>
        <taxon>Gunneridae</taxon>
        <taxon>Pentapetalae</taxon>
        <taxon>rosids</taxon>
        <taxon>fabids</taxon>
        <taxon>Malpighiales</taxon>
        <taxon>Linaceae</taxon>
        <taxon>Linum</taxon>
    </lineage>
</organism>
<evidence type="ECO:0000313" key="2">
    <source>
        <dbReference type="Proteomes" id="UP001497516"/>
    </source>
</evidence>
<gene>
    <name evidence="1" type="ORF">LTRI10_LOCUS34839</name>
</gene>
<dbReference type="EMBL" id="OZ034819">
    <property type="protein sequence ID" value="CAL1394330.1"/>
    <property type="molecule type" value="Genomic_DNA"/>
</dbReference>